<protein>
    <submittedName>
        <fullName evidence="1">Uncharacterized protein</fullName>
    </submittedName>
</protein>
<dbReference type="EMBL" id="MK838116">
    <property type="protein sequence ID" value="QDH47071.1"/>
    <property type="molecule type" value="Genomic_DNA"/>
</dbReference>
<organism evidence="1 2">
    <name type="scientific">Aeromonas phage LAh10</name>
    <dbReference type="NCBI Taxonomy" id="2591025"/>
    <lineage>
        <taxon>Viruses</taxon>
        <taxon>Duplodnaviria</taxon>
        <taxon>Heunggongvirae</taxon>
        <taxon>Uroviricota</taxon>
        <taxon>Caudoviricetes</taxon>
        <taxon>Chimalliviridae</taxon>
        <taxon>Ludhianavirus</taxon>
        <taxon>Ludhianavirus LAh10</taxon>
    </lineage>
</organism>
<proteinExistence type="predicted"/>
<accession>A0A514A1C4</accession>
<evidence type="ECO:0000313" key="1">
    <source>
        <dbReference type="EMBL" id="QDH47071.1"/>
    </source>
</evidence>
<dbReference type="Proteomes" id="UP000318420">
    <property type="component" value="Segment"/>
</dbReference>
<name>A0A514A1C4_9CAUD</name>
<keyword evidence="2" id="KW-1185">Reference proteome</keyword>
<reference evidence="1 2" key="1">
    <citation type="submission" date="2019-04" db="EMBL/GenBank/DDBJ databases">
        <title>Novel bacteriophages capable of disrupting biofilms from clinical strains of Aeromonas hydrophila with intrinsic antibiotic resistance.</title>
        <authorList>
            <person name="Kabwe M."/>
            <person name="Brown T.L."/>
            <person name="Speirs L."/>
            <person name="Ku H."/>
            <person name="Leach M."/>
            <person name="Chan H.T."/>
            <person name="Petrovski S."/>
            <person name="Lock P."/>
            <person name="Tucci J."/>
        </authorList>
    </citation>
    <scope>NUCLEOTIDE SEQUENCE [LARGE SCALE GENOMIC DNA]</scope>
</reference>
<sequence>MKGVKMKEPSEKISPELMEVGLELAKESGLFNHDPVIRINGVQLVGELVENPGRIRAPGIRRKDSRENTWVDENHPVMFKRMADVKWYKFYVEKDKVLYATEGTNIQLSHNFIFRNCGDTPIGERAIFMIGCDITSDYLHIDAGSLLDRVRYKGASLTVKSSQLSNVSISIARVKIEKSIFKDINADCYDKLNVDNTHISGCYIDGWKEVAISDSTIVRYGQWYSIRADNFEGPVGDSTLTLKNFKAVSDGRLWVNEAANVESLHRAHFGTFNGLTDIEFIRLKNNHILLGSSYSFSLEKLEAVREKVVQGCSEDKDVSTLFKLYTGSIFKPGNENYAIVKKRFINFITSIIEKVKLFQLIDILNSSRN</sequence>
<evidence type="ECO:0000313" key="2">
    <source>
        <dbReference type="Proteomes" id="UP000318420"/>
    </source>
</evidence>
<gene>
    <name evidence="1" type="ORF">LAh10_65</name>
</gene>